<sequence>MTHAPLAVRQRGDVQVRGLMHRFGEGRPVLNDLDLTIGAGEFVALLGRSGSGKSTLLRMLAGLDHPTRGEVVVPANKAVVFQESRLLPWMRVWQNVALATLPEGKADRGSAERLLGEVGLSHRTEAWPLTLSGGEAQRVALSRALVCDPDFIMLDEPFGALDALTRLQMQRLVLRLWSRHACSILLVTHDVDEALLLADRVLVLQEGRIHMDVPIDIPRPRHHADPDFEALRTTLLNALGVFGD</sequence>
<dbReference type="Pfam" id="PF00005">
    <property type="entry name" value="ABC_tran"/>
    <property type="match status" value="1"/>
</dbReference>
<dbReference type="SUPFAM" id="SSF52540">
    <property type="entry name" value="P-loop containing nucleoside triphosphate hydrolases"/>
    <property type="match status" value="1"/>
</dbReference>
<dbReference type="InterPro" id="IPR003593">
    <property type="entry name" value="AAA+_ATPase"/>
</dbReference>
<dbReference type="InterPro" id="IPR003439">
    <property type="entry name" value="ABC_transporter-like_ATP-bd"/>
</dbReference>
<evidence type="ECO:0000259" key="8">
    <source>
        <dbReference type="PROSITE" id="PS50893"/>
    </source>
</evidence>
<keyword evidence="7" id="KW-0472">Membrane</keyword>
<evidence type="ECO:0000256" key="1">
    <source>
        <dbReference type="ARBA" id="ARBA00005417"/>
    </source>
</evidence>
<comment type="similarity">
    <text evidence="1">Belongs to the ABC transporter superfamily.</text>
</comment>
<dbReference type="InterPro" id="IPR027417">
    <property type="entry name" value="P-loop_NTPase"/>
</dbReference>
<evidence type="ECO:0000256" key="6">
    <source>
        <dbReference type="ARBA" id="ARBA00022967"/>
    </source>
</evidence>
<evidence type="ECO:0000256" key="2">
    <source>
        <dbReference type="ARBA" id="ARBA00022448"/>
    </source>
</evidence>
<dbReference type="GO" id="GO:0016887">
    <property type="term" value="F:ATP hydrolysis activity"/>
    <property type="evidence" value="ECO:0007669"/>
    <property type="project" value="InterPro"/>
</dbReference>
<dbReference type="PROSITE" id="PS00211">
    <property type="entry name" value="ABC_TRANSPORTER_1"/>
    <property type="match status" value="1"/>
</dbReference>
<dbReference type="Gene3D" id="3.40.50.300">
    <property type="entry name" value="P-loop containing nucleotide triphosphate hydrolases"/>
    <property type="match status" value="1"/>
</dbReference>
<reference evidence="9 10" key="1">
    <citation type="submission" date="2017-07" db="EMBL/GenBank/DDBJ databases">
        <title>A draft genome sequence of Gluconacetobacter entanii LTH 4560.</title>
        <authorList>
            <person name="Skraban J."/>
            <person name="Cleenwerck I."/>
            <person name="Vandamme P."/>
            <person name="Trcek J."/>
        </authorList>
    </citation>
    <scope>NUCLEOTIDE SEQUENCE [LARGE SCALE GENOMIC DNA]</scope>
    <source>
        <strain evidence="9 10">LTH 4560</strain>
    </source>
</reference>
<dbReference type="GO" id="GO:0005524">
    <property type="term" value="F:ATP binding"/>
    <property type="evidence" value="ECO:0007669"/>
    <property type="project" value="UniProtKB-KW"/>
</dbReference>
<proteinExistence type="inferred from homology"/>
<dbReference type="PROSITE" id="PS50893">
    <property type="entry name" value="ABC_TRANSPORTER_2"/>
    <property type="match status" value="1"/>
</dbReference>
<evidence type="ECO:0000313" key="9">
    <source>
        <dbReference type="EMBL" id="PYD62574.1"/>
    </source>
</evidence>
<protein>
    <submittedName>
        <fullName evidence="9">Sulfonate ABC transporter ATP-binding protein</fullName>
    </submittedName>
</protein>
<dbReference type="InterPro" id="IPR050166">
    <property type="entry name" value="ABC_transporter_ATP-bind"/>
</dbReference>
<dbReference type="Proteomes" id="UP000248301">
    <property type="component" value="Unassembled WGS sequence"/>
</dbReference>
<dbReference type="PANTHER" id="PTHR42788:SF17">
    <property type="entry name" value="ALIPHATIC SULFONATES IMPORT ATP-BINDING PROTEIN SSUB"/>
    <property type="match status" value="1"/>
</dbReference>
<evidence type="ECO:0000256" key="7">
    <source>
        <dbReference type="ARBA" id="ARBA00023136"/>
    </source>
</evidence>
<keyword evidence="2" id="KW-0813">Transport</keyword>
<dbReference type="OrthoDB" id="7336028at2"/>
<evidence type="ECO:0000256" key="3">
    <source>
        <dbReference type="ARBA" id="ARBA00022475"/>
    </source>
</evidence>
<keyword evidence="5 9" id="KW-0067">ATP-binding</keyword>
<organism evidence="9 10">
    <name type="scientific">Gluconacetobacter entanii</name>
    <dbReference type="NCBI Taxonomy" id="108528"/>
    <lineage>
        <taxon>Bacteria</taxon>
        <taxon>Pseudomonadati</taxon>
        <taxon>Pseudomonadota</taxon>
        <taxon>Alphaproteobacteria</taxon>
        <taxon>Acetobacterales</taxon>
        <taxon>Acetobacteraceae</taxon>
        <taxon>Gluconacetobacter</taxon>
    </lineage>
</organism>
<feature type="domain" description="ABC transporter" evidence="8">
    <location>
        <begin position="14"/>
        <end position="231"/>
    </location>
</feature>
<keyword evidence="4" id="KW-0547">Nucleotide-binding</keyword>
<evidence type="ECO:0000256" key="4">
    <source>
        <dbReference type="ARBA" id="ARBA00022741"/>
    </source>
</evidence>
<dbReference type="AlphaFoldDB" id="A0A318PRK3"/>
<dbReference type="EMBL" id="NKUF01000029">
    <property type="protein sequence ID" value="PYD62574.1"/>
    <property type="molecule type" value="Genomic_DNA"/>
</dbReference>
<gene>
    <name evidence="9" type="ORF">CFR72_11735</name>
</gene>
<dbReference type="PANTHER" id="PTHR42788">
    <property type="entry name" value="TAURINE IMPORT ATP-BINDING PROTEIN-RELATED"/>
    <property type="match status" value="1"/>
</dbReference>
<comment type="caution">
    <text evidence="9">The sequence shown here is derived from an EMBL/GenBank/DDBJ whole genome shotgun (WGS) entry which is preliminary data.</text>
</comment>
<dbReference type="InterPro" id="IPR017871">
    <property type="entry name" value="ABC_transporter-like_CS"/>
</dbReference>
<evidence type="ECO:0000256" key="5">
    <source>
        <dbReference type="ARBA" id="ARBA00022840"/>
    </source>
</evidence>
<dbReference type="SMART" id="SM00382">
    <property type="entry name" value="AAA"/>
    <property type="match status" value="1"/>
</dbReference>
<evidence type="ECO:0000313" key="10">
    <source>
        <dbReference type="Proteomes" id="UP000248301"/>
    </source>
</evidence>
<dbReference type="RefSeq" id="WP_110914138.1">
    <property type="nucleotide sequence ID" value="NZ_JAILXQ010000029.1"/>
</dbReference>
<keyword evidence="3" id="KW-1003">Cell membrane</keyword>
<keyword evidence="6" id="KW-1278">Translocase</keyword>
<accession>A0A318PRK3</accession>
<name>A0A318PRK3_9PROT</name>